<protein>
    <submittedName>
        <fullName evidence="2">Uncharacterized protein</fullName>
    </submittedName>
</protein>
<name>A0A5D2ZQT6_GOSMU</name>
<gene>
    <name evidence="2" type="ORF">E1A91_A03G000100v1</name>
</gene>
<evidence type="ECO:0000313" key="2">
    <source>
        <dbReference type="EMBL" id="TYJ41138.1"/>
    </source>
</evidence>
<evidence type="ECO:0000256" key="1">
    <source>
        <dbReference type="SAM" id="Phobius"/>
    </source>
</evidence>
<sequence>MFAREVEDLFCKARKNSKTLYCDFLYCFCFWDFWNPLLHQWRQRSRYEIGLRKIQRPFFLLFLFFVIFESPYIIED</sequence>
<dbReference type="EMBL" id="CM017638">
    <property type="protein sequence ID" value="TYJ41138.1"/>
    <property type="molecule type" value="Genomic_DNA"/>
</dbReference>
<feature type="transmembrane region" description="Helical" evidence="1">
    <location>
        <begin position="58"/>
        <end position="74"/>
    </location>
</feature>
<keyword evidence="1" id="KW-0812">Transmembrane</keyword>
<dbReference type="Proteomes" id="UP000323597">
    <property type="component" value="Chromosome A03"/>
</dbReference>
<organism evidence="2 3">
    <name type="scientific">Gossypium mustelinum</name>
    <name type="common">Cotton</name>
    <name type="synonym">Gossypium caicoense</name>
    <dbReference type="NCBI Taxonomy" id="34275"/>
    <lineage>
        <taxon>Eukaryota</taxon>
        <taxon>Viridiplantae</taxon>
        <taxon>Streptophyta</taxon>
        <taxon>Embryophyta</taxon>
        <taxon>Tracheophyta</taxon>
        <taxon>Spermatophyta</taxon>
        <taxon>Magnoliopsida</taxon>
        <taxon>eudicotyledons</taxon>
        <taxon>Gunneridae</taxon>
        <taxon>Pentapetalae</taxon>
        <taxon>rosids</taxon>
        <taxon>malvids</taxon>
        <taxon>Malvales</taxon>
        <taxon>Malvaceae</taxon>
        <taxon>Malvoideae</taxon>
        <taxon>Gossypium</taxon>
    </lineage>
</organism>
<reference evidence="2 3" key="1">
    <citation type="submission" date="2019-07" db="EMBL/GenBank/DDBJ databases">
        <title>WGS assembly of Gossypium mustelinum.</title>
        <authorList>
            <person name="Chen Z.J."/>
            <person name="Sreedasyam A."/>
            <person name="Ando A."/>
            <person name="Song Q."/>
            <person name="De L."/>
            <person name="Hulse-Kemp A."/>
            <person name="Ding M."/>
            <person name="Ye W."/>
            <person name="Kirkbride R."/>
            <person name="Jenkins J."/>
            <person name="Plott C."/>
            <person name="Lovell J."/>
            <person name="Lin Y.-M."/>
            <person name="Vaughn R."/>
            <person name="Liu B."/>
            <person name="Li W."/>
            <person name="Simpson S."/>
            <person name="Scheffler B."/>
            <person name="Saski C."/>
            <person name="Grover C."/>
            <person name="Hu G."/>
            <person name="Conover J."/>
            <person name="Carlson J."/>
            <person name="Shu S."/>
            <person name="Boston L."/>
            <person name="Williams M."/>
            <person name="Peterson D."/>
            <person name="Mcgee K."/>
            <person name="Jones D."/>
            <person name="Wendel J."/>
            <person name="Stelly D."/>
            <person name="Grimwood J."/>
            <person name="Schmutz J."/>
        </authorList>
    </citation>
    <scope>NUCLEOTIDE SEQUENCE [LARGE SCALE GENOMIC DNA]</scope>
    <source>
        <strain evidence="2">1408120.09</strain>
    </source>
</reference>
<keyword evidence="1" id="KW-0472">Membrane</keyword>
<evidence type="ECO:0000313" key="3">
    <source>
        <dbReference type="Proteomes" id="UP000323597"/>
    </source>
</evidence>
<dbReference type="AlphaFoldDB" id="A0A5D2ZQT6"/>
<keyword evidence="1" id="KW-1133">Transmembrane helix</keyword>
<keyword evidence="3" id="KW-1185">Reference proteome</keyword>
<accession>A0A5D2ZQT6</accession>
<proteinExistence type="predicted"/>